<gene>
    <name evidence="8" type="ORF">D9V34_08260</name>
</gene>
<dbReference type="InterPro" id="IPR050763">
    <property type="entry name" value="ABC_transporter_ATP-binding"/>
</dbReference>
<dbReference type="RefSeq" id="WP_121688508.1">
    <property type="nucleotide sequence ID" value="NZ_RCUY01000005.1"/>
</dbReference>
<dbReference type="GO" id="GO:0046677">
    <property type="term" value="P:response to antibiotic"/>
    <property type="evidence" value="ECO:0007669"/>
    <property type="project" value="UniProtKB-KW"/>
</dbReference>
<dbReference type="PANTHER" id="PTHR42711:SF19">
    <property type="entry name" value="DOXORUBICIN RESISTANCE ATP-BINDING PROTEIN DRRA"/>
    <property type="match status" value="1"/>
</dbReference>
<dbReference type="Pfam" id="PF00005">
    <property type="entry name" value="ABC_tran"/>
    <property type="match status" value="1"/>
</dbReference>
<evidence type="ECO:0000256" key="2">
    <source>
        <dbReference type="ARBA" id="ARBA00022448"/>
    </source>
</evidence>
<dbReference type="SUPFAM" id="SSF52540">
    <property type="entry name" value="P-loop containing nucleoside triphosphate hydrolases"/>
    <property type="match status" value="1"/>
</dbReference>
<comment type="caution">
    <text evidence="8">The sequence shown here is derived from an EMBL/GenBank/DDBJ whole genome shotgun (WGS) entry which is preliminary data.</text>
</comment>
<dbReference type="Proteomes" id="UP000269438">
    <property type="component" value="Unassembled WGS sequence"/>
</dbReference>
<proteinExistence type="predicted"/>
<feature type="compositionally biased region" description="Low complexity" evidence="6">
    <location>
        <begin position="19"/>
        <end position="31"/>
    </location>
</feature>
<comment type="subcellular location">
    <subcellularLocation>
        <location evidence="1">Cell membrane</location>
        <topology evidence="1">Peripheral membrane protein</topology>
    </subcellularLocation>
</comment>
<feature type="domain" description="ABC transporter" evidence="7">
    <location>
        <begin position="69"/>
        <end position="299"/>
    </location>
</feature>
<dbReference type="CDD" id="cd03230">
    <property type="entry name" value="ABC_DR_subfamily_A"/>
    <property type="match status" value="1"/>
</dbReference>
<name>A0A3L7ATR9_9MICO</name>
<organism evidence="8 9">
    <name type="scientific">Mycetocola lacteus</name>
    <dbReference type="NCBI Taxonomy" id="76637"/>
    <lineage>
        <taxon>Bacteria</taxon>
        <taxon>Bacillati</taxon>
        <taxon>Actinomycetota</taxon>
        <taxon>Actinomycetes</taxon>
        <taxon>Micrococcales</taxon>
        <taxon>Microbacteriaceae</taxon>
        <taxon>Mycetocola</taxon>
    </lineage>
</organism>
<evidence type="ECO:0000256" key="6">
    <source>
        <dbReference type="SAM" id="MobiDB-lite"/>
    </source>
</evidence>
<dbReference type="SMART" id="SM00382">
    <property type="entry name" value="AAA"/>
    <property type="match status" value="1"/>
</dbReference>
<evidence type="ECO:0000256" key="1">
    <source>
        <dbReference type="ARBA" id="ARBA00004202"/>
    </source>
</evidence>
<protein>
    <submittedName>
        <fullName evidence="8">ATP-binding cassette domain-containing protein</fullName>
    </submittedName>
</protein>
<feature type="compositionally biased region" description="Pro residues" evidence="6">
    <location>
        <begin position="1"/>
        <end position="18"/>
    </location>
</feature>
<evidence type="ECO:0000256" key="4">
    <source>
        <dbReference type="ARBA" id="ARBA00022840"/>
    </source>
</evidence>
<dbReference type="PANTHER" id="PTHR42711">
    <property type="entry name" value="ABC TRANSPORTER ATP-BINDING PROTEIN"/>
    <property type="match status" value="1"/>
</dbReference>
<evidence type="ECO:0000313" key="8">
    <source>
        <dbReference type="EMBL" id="RLP83385.1"/>
    </source>
</evidence>
<keyword evidence="3" id="KW-0547">Nucleotide-binding</keyword>
<evidence type="ECO:0000259" key="7">
    <source>
        <dbReference type="PROSITE" id="PS50893"/>
    </source>
</evidence>
<sequence length="315" mass="32699">MTDPIPPQGIPQPSPQPTAAPAQFAAGADSAIPGAEAAPVQPTAVPAADAAQAIPAPFGGHSAPGVPAMEIRGLAKRFGEKIAVNGISLSIPQGSFYGLVGPNGAGKTTTLSMATGLLRPEFGTALIYGVDMWENPVEAKRLVGNLADGVRMFDRLTGQQLVTYHGLLSGLDAETVATRTTDLLGLLDLQQAANTLVVDYSAGMTKKIALACAMIHAPRLLVLDEPFESVDPVSAANIRDILHGYVAGGGTVIVSSHSMDLVERMCDHVAVIAAGRVVAAGTVDEVRAGSTLEDRFVQLVGGRHQQEGPEWLRSF</sequence>
<dbReference type="GO" id="GO:0016887">
    <property type="term" value="F:ATP hydrolysis activity"/>
    <property type="evidence" value="ECO:0007669"/>
    <property type="project" value="InterPro"/>
</dbReference>
<dbReference type="GO" id="GO:0005524">
    <property type="term" value="F:ATP binding"/>
    <property type="evidence" value="ECO:0007669"/>
    <property type="project" value="UniProtKB-KW"/>
</dbReference>
<dbReference type="OrthoDB" id="9804819at2"/>
<evidence type="ECO:0000256" key="5">
    <source>
        <dbReference type="ARBA" id="ARBA00023251"/>
    </source>
</evidence>
<evidence type="ECO:0000256" key="3">
    <source>
        <dbReference type="ARBA" id="ARBA00022741"/>
    </source>
</evidence>
<evidence type="ECO:0000313" key="9">
    <source>
        <dbReference type="Proteomes" id="UP000269438"/>
    </source>
</evidence>
<dbReference type="InterPro" id="IPR003439">
    <property type="entry name" value="ABC_transporter-like_ATP-bd"/>
</dbReference>
<keyword evidence="2" id="KW-0813">Transport</keyword>
<dbReference type="GO" id="GO:0005886">
    <property type="term" value="C:plasma membrane"/>
    <property type="evidence" value="ECO:0007669"/>
    <property type="project" value="UniProtKB-SubCell"/>
</dbReference>
<dbReference type="InterPro" id="IPR027417">
    <property type="entry name" value="P-loop_NTPase"/>
</dbReference>
<dbReference type="InterPro" id="IPR003593">
    <property type="entry name" value="AAA+_ATPase"/>
</dbReference>
<dbReference type="AlphaFoldDB" id="A0A3L7ATR9"/>
<dbReference type="EMBL" id="RCUY01000005">
    <property type="protein sequence ID" value="RLP83385.1"/>
    <property type="molecule type" value="Genomic_DNA"/>
</dbReference>
<keyword evidence="5" id="KW-0046">Antibiotic resistance</keyword>
<dbReference type="Gene3D" id="3.40.50.300">
    <property type="entry name" value="P-loop containing nucleotide triphosphate hydrolases"/>
    <property type="match status" value="1"/>
</dbReference>
<dbReference type="PROSITE" id="PS50893">
    <property type="entry name" value="ABC_TRANSPORTER_2"/>
    <property type="match status" value="1"/>
</dbReference>
<accession>A0A3L7ATR9</accession>
<keyword evidence="4 8" id="KW-0067">ATP-binding</keyword>
<feature type="region of interest" description="Disordered" evidence="6">
    <location>
        <begin position="1"/>
        <end position="31"/>
    </location>
</feature>
<keyword evidence="9" id="KW-1185">Reference proteome</keyword>
<reference evidence="8 9" key="1">
    <citation type="submission" date="2018-10" db="EMBL/GenBank/DDBJ databases">
        <authorList>
            <person name="Li J."/>
        </authorList>
    </citation>
    <scope>NUCLEOTIDE SEQUENCE [LARGE SCALE GENOMIC DNA]</scope>
    <source>
        <strain evidence="8 9">JCM 11654</strain>
    </source>
</reference>